<comment type="caution">
    <text evidence="3">The sequence shown here is derived from an EMBL/GenBank/DDBJ whole genome shotgun (WGS) entry which is preliminary data.</text>
</comment>
<feature type="transmembrane region" description="Helical" evidence="2">
    <location>
        <begin position="12"/>
        <end position="31"/>
    </location>
</feature>
<dbReference type="EMBL" id="DUZY01000003">
    <property type="protein sequence ID" value="DAD32031.1"/>
    <property type="molecule type" value="Genomic_DNA"/>
</dbReference>
<feature type="region of interest" description="Disordered" evidence="1">
    <location>
        <begin position="56"/>
        <end position="78"/>
    </location>
</feature>
<keyword evidence="2" id="KW-1133">Transmembrane helix</keyword>
<evidence type="ECO:0000313" key="4">
    <source>
        <dbReference type="Proteomes" id="UP000607653"/>
    </source>
</evidence>
<evidence type="ECO:0000256" key="1">
    <source>
        <dbReference type="SAM" id="MobiDB-lite"/>
    </source>
</evidence>
<feature type="transmembrane region" description="Helical" evidence="2">
    <location>
        <begin position="104"/>
        <end position="122"/>
    </location>
</feature>
<dbReference type="AlphaFoldDB" id="A0A822YKF2"/>
<reference evidence="3 4" key="1">
    <citation type="journal article" date="2020" name="Mol. Biol. Evol.">
        <title>Distinct Expression and Methylation Patterns for Genes with Different Fates following a Single Whole-Genome Duplication in Flowering Plants.</title>
        <authorList>
            <person name="Shi T."/>
            <person name="Rahmani R.S."/>
            <person name="Gugger P.F."/>
            <person name="Wang M."/>
            <person name="Li H."/>
            <person name="Zhang Y."/>
            <person name="Li Z."/>
            <person name="Wang Q."/>
            <person name="Van de Peer Y."/>
            <person name="Marchal K."/>
            <person name="Chen J."/>
        </authorList>
    </citation>
    <scope>NUCLEOTIDE SEQUENCE [LARGE SCALE GENOMIC DNA]</scope>
    <source>
        <tissue evidence="3">Leaf</tissue>
    </source>
</reference>
<feature type="compositionally biased region" description="Pro residues" evidence="1">
    <location>
        <begin position="59"/>
        <end position="71"/>
    </location>
</feature>
<keyword evidence="2" id="KW-0472">Membrane</keyword>
<evidence type="ECO:0000313" key="3">
    <source>
        <dbReference type="EMBL" id="DAD32031.1"/>
    </source>
</evidence>
<keyword evidence="2" id="KW-0812">Transmembrane</keyword>
<dbReference type="PANTHER" id="PTHR35094">
    <property type="entry name" value="LEUCINE-RICH REPEAT EXTENSIN-LIKE PROTEIN 2"/>
    <property type="match status" value="1"/>
</dbReference>
<gene>
    <name evidence="3" type="ORF">HUJ06_010882</name>
</gene>
<keyword evidence="4" id="KW-1185">Reference proteome</keyword>
<dbReference type="Proteomes" id="UP000607653">
    <property type="component" value="Unassembled WGS sequence"/>
</dbReference>
<organism evidence="3 4">
    <name type="scientific">Nelumbo nucifera</name>
    <name type="common">Sacred lotus</name>
    <dbReference type="NCBI Taxonomy" id="4432"/>
    <lineage>
        <taxon>Eukaryota</taxon>
        <taxon>Viridiplantae</taxon>
        <taxon>Streptophyta</taxon>
        <taxon>Embryophyta</taxon>
        <taxon>Tracheophyta</taxon>
        <taxon>Spermatophyta</taxon>
        <taxon>Magnoliopsida</taxon>
        <taxon>Proteales</taxon>
        <taxon>Nelumbonaceae</taxon>
        <taxon>Nelumbo</taxon>
    </lineage>
</organism>
<evidence type="ECO:0000256" key="2">
    <source>
        <dbReference type="SAM" id="Phobius"/>
    </source>
</evidence>
<protein>
    <recommendedName>
        <fullName evidence="5">Leucine-rich repeat extensin-like protein 6</fullName>
    </recommendedName>
</protein>
<proteinExistence type="predicted"/>
<evidence type="ECO:0008006" key="5">
    <source>
        <dbReference type="Google" id="ProtNLM"/>
    </source>
</evidence>
<dbReference type="PANTHER" id="PTHR35094:SF7">
    <property type="entry name" value="LEUCINE-RICH REPEAT EXTENSIN-LIKE PROTEIN 2"/>
    <property type="match status" value="1"/>
</dbReference>
<accession>A0A822YKF2</accession>
<name>A0A822YKF2_NELNU</name>
<sequence>MLPPTPRSGHLMLVAIILVIIFTTTPINGFTSEKVGESSPPSSDIKCTTCPCNSCNQLSPPPPSPPPPPPDNSLTQYCPPPPPPPLFYVYPVDIYSGAAAPNSAVGMTVLFGCALLVLMVMFRM</sequence>